<comment type="caution">
    <text evidence="8">The sequence shown here is derived from an EMBL/GenBank/DDBJ whole genome shotgun (WGS) entry which is preliminary data.</text>
</comment>
<dbReference type="AlphaFoldDB" id="A0AAD5HJR4"/>
<dbReference type="GO" id="GO:0000166">
    <property type="term" value="F:nucleotide binding"/>
    <property type="evidence" value="ECO:0007669"/>
    <property type="project" value="UniProtKB-KW"/>
</dbReference>
<reference evidence="8" key="2">
    <citation type="journal article" date="2022" name="Proc. Natl. Acad. Sci. U.S.A.">
        <title>Diploid-dominant life cycles characterize the early evolution of Fungi.</title>
        <authorList>
            <person name="Amses K.R."/>
            <person name="Simmons D.R."/>
            <person name="Longcore J.E."/>
            <person name="Mondo S.J."/>
            <person name="Seto K."/>
            <person name="Jeronimo G.H."/>
            <person name="Bonds A.E."/>
            <person name="Quandt C.A."/>
            <person name="Davis W.J."/>
            <person name="Chang Y."/>
            <person name="Federici B.A."/>
            <person name="Kuo A."/>
            <person name="LaButti K."/>
            <person name="Pangilinan J."/>
            <person name="Andreopoulos W."/>
            <person name="Tritt A."/>
            <person name="Riley R."/>
            <person name="Hundley H."/>
            <person name="Johnson J."/>
            <person name="Lipzen A."/>
            <person name="Barry K."/>
            <person name="Lang B.F."/>
            <person name="Cuomo C.A."/>
            <person name="Buchler N.E."/>
            <person name="Grigoriev I.V."/>
            <person name="Spatafora J.W."/>
            <person name="Stajich J.E."/>
            <person name="James T.Y."/>
        </authorList>
    </citation>
    <scope>NUCLEOTIDE SEQUENCE</scope>
    <source>
        <strain evidence="8">AG</strain>
    </source>
</reference>
<dbReference type="GO" id="GO:0052927">
    <property type="term" value="F:CC tRNA cytidylyltransferase activity"/>
    <property type="evidence" value="ECO:0007669"/>
    <property type="project" value="TreeGrafter"/>
</dbReference>
<name>A0AAD5HJR4_UMBRA</name>
<keyword evidence="4 5" id="KW-0694">RNA-binding</keyword>
<dbReference type="GO" id="GO:0005739">
    <property type="term" value="C:mitochondrion"/>
    <property type="evidence" value="ECO:0007669"/>
    <property type="project" value="UniProtKB-ARBA"/>
</dbReference>
<dbReference type="EMBL" id="MU620892">
    <property type="protein sequence ID" value="KAI8584613.1"/>
    <property type="molecule type" value="Genomic_DNA"/>
</dbReference>
<evidence type="ECO:0000256" key="3">
    <source>
        <dbReference type="ARBA" id="ARBA00022741"/>
    </source>
</evidence>
<reference evidence="8" key="1">
    <citation type="submission" date="2021-06" db="EMBL/GenBank/DDBJ databases">
        <authorList>
            <consortium name="DOE Joint Genome Institute"/>
            <person name="Mondo S.J."/>
            <person name="Amses K.R."/>
            <person name="Simmons D.R."/>
            <person name="Longcore J.E."/>
            <person name="Seto K."/>
            <person name="Alves G.H."/>
            <person name="Bonds A.E."/>
            <person name="Quandt C.A."/>
            <person name="Davis W.J."/>
            <person name="Chang Y."/>
            <person name="Letcher P.M."/>
            <person name="Powell M.J."/>
            <person name="Kuo A."/>
            <person name="Labutti K."/>
            <person name="Pangilinan J."/>
            <person name="Andreopoulos W."/>
            <person name="Tritt A."/>
            <person name="Riley R."/>
            <person name="Hundley H."/>
            <person name="Johnson J."/>
            <person name="Lipzen A."/>
            <person name="Barry K."/>
            <person name="Berbee M.L."/>
            <person name="Buchler N.E."/>
            <person name="Grigoriev I.V."/>
            <person name="Spatafora J.W."/>
            <person name="Stajich J.E."/>
            <person name="James T.Y."/>
        </authorList>
    </citation>
    <scope>NUCLEOTIDE SEQUENCE</scope>
    <source>
        <strain evidence="8">AG</strain>
    </source>
</reference>
<feature type="domain" description="Poly A polymerase head" evidence="6">
    <location>
        <begin position="124"/>
        <end position="263"/>
    </location>
</feature>
<dbReference type="Gene3D" id="1.10.3090.10">
    <property type="entry name" value="cca-adding enzyme, domain 2"/>
    <property type="match status" value="1"/>
</dbReference>
<proteinExistence type="inferred from homology"/>
<dbReference type="GO" id="GO:0003723">
    <property type="term" value="F:RNA binding"/>
    <property type="evidence" value="ECO:0007669"/>
    <property type="project" value="UniProtKB-KW"/>
</dbReference>
<evidence type="ECO:0008006" key="10">
    <source>
        <dbReference type="Google" id="ProtNLM"/>
    </source>
</evidence>
<keyword evidence="9" id="KW-1185">Reference proteome</keyword>
<dbReference type="InterPro" id="IPR032828">
    <property type="entry name" value="PolyA_RNA-bd"/>
</dbReference>
<dbReference type="Gene3D" id="3.30.460.10">
    <property type="entry name" value="Beta Polymerase, domain 2"/>
    <property type="match status" value="1"/>
</dbReference>
<evidence type="ECO:0000259" key="7">
    <source>
        <dbReference type="Pfam" id="PF12627"/>
    </source>
</evidence>
<dbReference type="GO" id="GO:0052929">
    <property type="term" value="F:ATP:3'-cytidine-cytidine-tRNA adenylyltransferase activity"/>
    <property type="evidence" value="ECO:0007669"/>
    <property type="project" value="TreeGrafter"/>
</dbReference>
<dbReference type="RefSeq" id="XP_051449617.1">
    <property type="nucleotide sequence ID" value="XM_051584996.1"/>
</dbReference>
<evidence type="ECO:0000313" key="8">
    <source>
        <dbReference type="EMBL" id="KAI8584613.1"/>
    </source>
</evidence>
<evidence type="ECO:0000313" key="9">
    <source>
        <dbReference type="Proteomes" id="UP001206595"/>
    </source>
</evidence>
<dbReference type="SUPFAM" id="SSF81301">
    <property type="entry name" value="Nucleotidyltransferase"/>
    <property type="match status" value="1"/>
</dbReference>
<dbReference type="PANTHER" id="PTHR13734:SF5">
    <property type="entry name" value="CCA TRNA NUCLEOTIDYLTRANSFERASE, MITOCHONDRIAL"/>
    <property type="match status" value="1"/>
</dbReference>
<dbReference type="GeneID" id="75910346"/>
<dbReference type="GO" id="GO:0001680">
    <property type="term" value="P:tRNA 3'-terminal CCA addition"/>
    <property type="evidence" value="ECO:0007669"/>
    <property type="project" value="UniProtKB-ARBA"/>
</dbReference>
<evidence type="ECO:0000256" key="5">
    <source>
        <dbReference type="RuleBase" id="RU003953"/>
    </source>
</evidence>
<evidence type="ECO:0000259" key="6">
    <source>
        <dbReference type="Pfam" id="PF01743"/>
    </source>
</evidence>
<evidence type="ECO:0000256" key="1">
    <source>
        <dbReference type="ARBA" id="ARBA00007265"/>
    </source>
</evidence>
<dbReference type="Pfam" id="PF01743">
    <property type="entry name" value="PolyA_pol"/>
    <property type="match status" value="1"/>
</dbReference>
<keyword evidence="3" id="KW-0547">Nucleotide-binding</keyword>
<dbReference type="PANTHER" id="PTHR13734">
    <property type="entry name" value="TRNA-NUCLEOTIDYLTRANSFERASE"/>
    <property type="match status" value="1"/>
</dbReference>
<dbReference type="InterPro" id="IPR002646">
    <property type="entry name" value="PolA_pol_head_dom"/>
</dbReference>
<dbReference type="CDD" id="cd05398">
    <property type="entry name" value="NT_ClassII-CCAase"/>
    <property type="match status" value="1"/>
</dbReference>
<evidence type="ECO:0000256" key="2">
    <source>
        <dbReference type="ARBA" id="ARBA00022679"/>
    </source>
</evidence>
<evidence type="ECO:0000256" key="4">
    <source>
        <dbReference type="ARBA" id="ARBA00022884"/>
    </source>
</evidence>
<organism evidence="8 9">
    <name type="scientific">Umbelopsis ramanniana AG</name>
    <dbReference type="NCBI Taxonomy" id="1314678"/>
    <lineage>
        <taxon>Eukaryota</taxon>
        <taxon>Fungi</taxon>
        <taxon>Fungi incertae sedis</taxon>
        <taxon>Mucoromycota</taxon>
        <taxon>Mucoromycotina</taxon>
        <taxon>Umbelopsidomycetes</taxon>
        <taxon>Umbelopsidales</taxon>
        <taxon>Umbelopsidaceae</taxon>
        <taxon>Umbelopsis</taxon>
    </lineage>
</organism>
<dbReference type="FunFam" id="3.30.460.10:FF:000019">
    <property type="entry name" value="tRNA nucleotidyltransferase cca2"/>
    <property type="match status" value="1"/>
</dbReference>
<accession>A0AAD5HJR4</accession>
<sequence length="620" mass="70380">MFLRQRCSYFTLLRPHRSFTLSPIVRPPSAAYYSHKLVKLLPQKRSITSVETLNYNPEFKRTKQDSVTMSTGETVVPTVYGVCKPLGAEMKVVLSNREAQICDLLNDVAEHLKATRADLPPVTLRIAGGWVRDKLLGKTCHDLDVAVSTMMGYDFAVHVNEYLTSKGYETRSIAKIDSNPDKSKHLETATTKLFDQEIDFVNLRNEIYNEDSRIPAQVTYGSPSEDAYRRDITINTLFFNVHTLQVEDYTKQGLQDLADGLIRTPLPAFKTFCDDPLRVLRCIRFASRFGFEIADDIVQAVKDEKIKHALLAKISRERIGIEVDKMLRGPAPRRSLDLIYSFGLYEIVFAPPQKDVQGELHDTQRSTQASKLVEWLSQANVTNLSPTSDLEQLRLLYLATNLIPYCGMTYTQKGRALPAVEFVLRESLKVKNEDINTVSMVFKRIEQIQQAVRNNSEKAIDRADLGMFIREVDYVWPLAVKVSFIAGLLSYHDTIGVTKGKKKKTKRKLSFFQAFSHGHVHSGSLNQARLTIDIPPEAQSIISMYQKLVQQTLDYGIENCYTFKPILDGKTVAKMLSIKPGKVIGDLLKEVMAWQLGHPSGTTEECQDFIKLVWQRRQQS</sequence>
<gene>
    <name evidence="8" type="ORF">K450DRAFT_217153</name>
</gene>
<dbReference type="Pfam" id="PF12627">
    <property type="entry name" value="PolyA_pol_RNAbd"/>
    <property type="match status" value="1"/>
</dbReference>
<feature type="domain" description="tRNA nucleotidyltransferase/poly(A) polymerase RNA and SrmB- binding" evidence="7">
    <location>
        <begin position="290"/>
        <end position="351"/>
    </location>
</feature>
<dbReference type="InterPro" id="IPR043519">
    <property type="entry name" value="NT_sf"/>
</dbReference>
<dbReference type="SUPFAM" id="SSF81891">
    <property type="entry name" value="Poly A polymerase C-terminal region-like"/>
    <property type="match status" value="1"/>
</dbReference>
<comment type="similarity">
    <text evidence="1 5">Belongs to the tRNA nucleotidyltransferase/poly(A) polymerase family.</text>
</comment>
<keyword evidence="2 5" id="KW-0808">Transferase</keyword>
<dbReference type="Proteomes" id="UP001206595">
    <property type="component" value="Unassembled WGS sequence"/>
</dbReference>
<protein>
    <recommendedName>
        <fullName evidence="10">tRNA nucleotidyltransferase</fullName>
    </recommendedName>
</protein>